<accession>A0ABN3UL33</accession>
<evidence type="ECO:0008006" key="5">
    <source>
        <dbReference type="Google" id="ProtNLM"/>
    </source>
</evidence>
<feature type="region of interest" description="Disordered" evidence="1">
    <location>
        <begin position="61"/>
        <end position="83"/>
    </location>
</feature>
<evidence type="ECO:0000256" key="1">
    <source>
        <dbReference type="SAM" id="MobiDB-lite"/>
    </source>
</evidence>
<feature type="transmembrane region" description="Helical" evidence="2">
    <location>
        <begin position="33"/>
        <end position="56"/>
    </location>
</feature>
<evidence type="ECO:0000313" key="4">
    <source>
        <dbReference type="Proteomes" id="UP001501326"/>
    </source>
</evidence>
<proteinExistence type="predicted"/>
<name>A0ABN3UL33_9MICO</name>
<protein>
    <recommendedName>
        <fullName evidence="5">Secreted protein</fullName>
    </recommendedName>
</protein>
<keyword evidence="2" id="KW-1133">Transmembrane helix</keyword>
<gene>
    <name evidence="3" type="ORF">GCM10009867_16150</name>
</gene>
<organism evidence="3 4">
    <name type="scientific">Pedococcus aerophilus</name>
    <dbReference type="NCBI Taxonomy" id="436356"/>
    <lineage>
        <taxon>Bacteria</taxon>
        <taxon>Bacillati</taxon>
        <taxon>Actinomycetota</taxon>
        <taxon>Actinomycetes</taxon>
        <taxon>Micrococcales</taxon>
        <taxon>Intrasporangiaceae</taxon>
        <taxon>Pedococcus</taxon>
    </lineage>
</organism>
<evidence type="ECO:0000313" key="3">
    <source>
        <dbReference type="EMBL" id="GAA2734942.1"/>
    </source>
</evidence>
<dbReference type="Proteomes" id="UP001501326">
    <property type="component" value="Unassembled WGS sequence"/>
</dbReference>
<keyword evidence="2" id="KW-0812">Transmembrane</keyword>
<keyword evidence="2" id="KW-0472">Membrane</keyword>
<sequence>MLTVVAAFAEVIASVPEPAVTRAAVPPTRTVLRLISMVLFPLWSVGGGCCGGAVVVRRDARSGRRGRGMGSTTRQAWRTRRDGGHVRSVVPRVGADVAARQ</sequence>
<evidence type="ECO:0000256" key="2">
    <source>
        <dbReference type="SAM" id="Phobius"/>
    </source>
</evidence>
<reference evidence="3 4" key="1">
    <citation type="journal article" date="2019" name="Int. J. Syst. Evol. Microbiol.">
        <title>The Global Catalogue of Microorganisms (GCM) 10K type strain sequencing project: providing services to taxonomists for standard genome sequencing and annotation.</title>
        <authorList>
            <consortium name="The Broad Institute Genomics Platform"/>
            <consortium name="The Broad Institute Genome Sequencing Center for Infectious Disease"/>
            <person name="Wu L."/>
            <person name="Ma J."/>
        </authorList>
    </citation>
    <scope>NUCLEOTIDE SEQUENCE [LARGE SCALE GENOMIC DNA]</scope>
    <source>
        <strain evidence="3 4">JCM 16378</strain>
    </source>
</reference>
<comment type="caution">
    <text evidence="3">The sequence shown here is derived from an EMBL/GenBank/DDBJ whole genome shotgun (WGS) entry which is preliminary data.</text>
</comment>
<keyword evidence="4" id="KW-1185">Reference proteome</keyword>
<dbReference type="EMBL" id="BAAARN010000001">
    <property type="protein sequence ID" value="GAA2734942.1"/>
    <property type="molecule type" value="Genomic_DNA"/>
</dbReference>